<keyword evidence="5 9" id="KW-0812">Transmembrane</keyword>
<evidence type="ECO:0000256" key="2">
    <source>
        <dbReference type="ARBA" id="ARBA00022448"/>
    </source>
</evidence>
<dbReference type="GO" id="GO:0015740">
    <property type="term" value="P:C4-dicarboxylate transport"/>
    <property type="evidence" value="ECO:0007669"/>
    <property type="project" value="TreeGrafter"/>
</dbReference>
<sequence>MLLLIKKILDRAIEWICIFIVGLMTVLITYQVVVRYVFNSPSAVSEILSRYLFVWLILFAGAYVFGLREHMEIAFLKNKFPPKLQVVADSISEIVIATFAIGVMIIGGYSATVRQMFQLDSALQIPIGVIYSAIPISGAIIVFYSICNLATFYHCTKK</sequence>
<comment type="caution">
    <text evidence="11">The sequence shown here is derived from an EMBL/GenBank/DDBJ whole genome shotgun (WGS) entry which is preliminary data.</text>
</comment>
<feature type="domain" description="Tripartite ATP-independent periplasmic transporters DctQ component" evidence="10">
    <location>
        <begin position="24"/>
        <end position="150"/>
    </location>
</feature>
<evidence type="ECO:0000313" key="11">
    <source>
        <dbReference type="EMBL" id="KGQ32597.1"/>
    </source>
</evidence>
<evidence type="ECO:0000256" key="7">
    <source>
        <dbReference type="ARBA" id="ARBA00023136"/>
    </source>
</evidence>
<accession>A0A0A2XNP7</accession>
<keyword evidence="3" id="KW-1003">Cell membrane</keyword>
<feature type="transmembrane region" description="Helical" evidence="9">
    <location>
        <begin position="48"/>
        <end position="65"/>
    </location>
</feature>
<comment type="subcellular location">
    <subcellularLocation>
        <location evidence="1 9">Cell inner membrane</location>
        <topology evidence="1 9">Multi-pass membrane protein</topology>
    </subcellularLocation>
</comment>
<keyword evidence="6 9" id="KW-1133">Transmembrane helix</keyword>
<evidence type="ECO:0000256" key="1">
    <source>
        <dbReference type="ARBA" id="ARBA00004429"/>
    </source>
</evidence>
<dbReference type="Pfam" id="PF04290">
    <property type="entry name" value="DctQ"/>
    <property type="match status" value="1"/>
</dbReference>
<dbReference type="PANTHER" id="PTHR35011:SF2">
    <property type="entry name" value="2,3-DIKETO-L-GULONATE TRAP TRANSPORTER SMALL PERMEASE PROTEIN YIAM"/>
    <property type="match status" value="1"/>
</dbReference>
<dbReference type="EMBL" id="JPXY01000021">
    <property type="protein sequence ID" value="KGQ32597.1"/>
    <property type="molecule type" value="Genomic_DNA"/>
</dbReference>
<keyword evidence="2 9" id="KW-0813">Transport</keyword>
<comment type="similarity">
    <text evidence="8 9">Belongs to the TRAP transporter small permease family.</text>
</comment>
<keyword evidence="7 9" id="KW-0472">Membrane</keyword>
<dbReference type="AlphaFoldDB" id="A0A0A2XNP7"/>
<evidence type="ECO:0000256" key="8">
    <source>
        <dbReference type="ARBA" id="ARBA00038436"/>
    </source>
</evidence>
<proteinExistence type="inferred from homology"/>
<dbReference type="PANTHER" id="PTHR35011">
    <property type="entry name" value="2,3-DIKETO-L-GULONATE TRAP TRANSPORTER SMALL PERMEASE PROTEIN YIAM"/>
    <property type="match status" value="1"/>
</dbReference>
<comment type="subunit">
    <text evidence="9">The complex comprises the extracytoplasmic solute receptor protein and the two transmembrane proteins.</text>
</comment>
<comment type="function">
    <text evidence="9">Part of the tripartite ATP-independent periplasmic (TRAP) transport system.</text>
</comment>
<evidence type="ECO:0000256" key="5">
    <source>
        <dbReference type="ARBA" id="ARBA00022692"/>
    </source>
</evidence>
<evidence type="ECO:0000256" key="4">
    <source>
        <dbReference type="ARBA" id="ARBA00022519"/>
    </source>
</evidence>
<feature type="transmembrane region" description="Helical" evidence="9">
    <location>
        <begin position="86"/>
        <end position="109"/>
    </location>
</feature>
<organism evidence="11 12">
    <name type="scientific">Gallibacterium genomosp. 2</name>
    <dbReference type="NCBI Taxonomy" id="155517"/>
    <lineage>
        <taxon>Bacteria</taxon>
        <taxon>Pseudomonadati</taxon>
        <taxon>Pseudomonadota</taxon>
        <taxon>Gammaproteobacteria</taxon>
        <taxon>Pasteurellales</taxon>
        <taxon>Pasteurellaceae</taxon>
        <taxon>Gallibacterium</taxon>
    </lineage>
</organism>
<dbReference type="InterPro" id="IPR055348">
    <property type="entry name" value="DctQ"/>
</dbReference>
<dbReference type="Proteomes" id="UP000030418">
    <property type="component" value="Unassembled WGS sequence"/>
</dbReference>
<reference evidence="11 12" key="1">
    <citation type="submission" date="2014-08" db="EMBL/GenBank/DDBJ databases">
        <title>Chaperone-usher fimbriae in a diverse selection of Gallibacterium genomes.</title>
        <authorList>
            <person name="Kudirkiene E."/>
            <person name="Bager R.J."/>
            <person name="Johnson T.J."/>
            <person name="Bojesen A.M."/>
        </authorList>
    </citation>
    <scope>NUCLEOTIDE SEQUENCE [LARGE SCALE GENOMIC DNA]</scope>
    <source>
        <strain evidence="11 12">CCM5976</strain>
    </source>
</reference>
<dbReference type="GO" id="GO:0022857">
    <property type="term" value="F:transmembrane transporter activity"/>
    <property type="evidence" value="ECO:0007669"/>
    <property type="project" value="UniProtKB-UniRule"/>
</dbReference>
<protein>
    <recommendedName>
        <fullName evidence="9">TRAP transporter small permease protein</fullName>
    </recommendedName>
</protein>
<evidence type="ECO:0000256" key="6">
    <source>
        <dbReference type="ARBA" id="ARBA00022989"/>
    </source>
</evidence>
<feature type="transmembrane region" description="Helical" evidence="9">
    <location>
        <begin position="129"/>
        <end position="153"/>
    </location>
</feature>
<gene>
    <name evidence="11" type="ORF">P375_05125</name>
</gene>
<evidence type="ECO:0000256" key="3">
    <source>
        <dbReference type="ARBA" id="ARBA00022475"/>
    </source>
</evidence>
<keyword evidence="4 9" id="KW-0997">Cell inner membrane</keyword>
<dbReference type="InterPro" id="IPR007387">
    <property type="entry name" value="TRAP_DctQ"/>
</dbReference>
<evidence type="ECO:0000256" key="9">
    <source>
        <dbReference type="RuleBase" id="RU369079"/>
    </source>
</evidence>
<dbReference type="GO" id="GO:0005886">
    <property type="term" value="C:plasma membrane"/>
    <property type="evidence" value="ECO:0007669"/>
    <property type="project" value="UniProtKB-SubCell"/>
</dbReference>
<keyword evidence="12" id="KW-1185">Reference proteome</keyword>
<evidence type="ECO:0000259" key="10">
    <source>
        <dbReference type="Pfam" id="PF04290"/>
    </source>
</evidence>
<evidence type="ECO:0000313" key="12">
    <source>
        <dbReference type="Proteomes" id="UP000030418"/>
    </source>
</evidence>
<feature type="transmembrane region" description="Helical" evidence="9">
    <location>
        <begin position="12"/>
        <end position="33"/>
    </location>
</feature>
<name>A0A0A2XNP7_9PAST</name>